<gene>
    <name evidence="10" type="ORF">LELG_01581</name>
</gene>
<evidence type="ECO:0000259" key="9">
    <source>
        <dbReference type="PROSITE" id="PS50850"/>
    </source>
</evidence>
<dbReference type="FunFam" id="1.20.1250.20:FF:001026">
    <property type="entry name" value="AGL069Cp"/>
    <property type="match status" value="1"/>
</dbReference>
<dbReference type="InterPro" id="IPR011701">
    <property type="entry name" value="MFS"/>
</dbReference>
<comment type="subcellular location">
    <subcellularLocation>
        <location evidence="1">Membrane</location>
        <topology evidence="1">Multi-pass membrane protein</topology>
    </subcellularLocation>
</comment>
<sequence length="681" mass="76873">MSEPDSDTQNERHIQEQSHINQLQHPDLDQHQQDPPSHRHWYWHLRLTLTPSLHLHLHLRLYLRLRLGIKQPNVRVVTGTIIMLDEDDQDDQTKQGDDNDLHLMKKTNTGVILNPQPHDSPNDPLNWSVWKRDMCLFIIGFASFLGGGMSPLLAAGMNTLVEEFDKPLTTISYLVGGFMLSLGVGSVIASPTAVLFGKRLVYIAGTFIFMMGAIWGGASNNFGNLMGARVLTGLGASPTECLPSSTIAEIYFAHERAYRIGLYTMLMLGGKNIIPLLSGLVFQYLDRHWLFWILAIFLGATLIMIILFVPDTFWDRTPTPSKRSLAETEAAQNVASYNPPSQRPNAFALHRPSLNNILNNNIVDDDNIHAVQSLSSTSVQSAAQENEKPVMITDQQLPPHEAVVIEHKKNSWWYNMRIWQGRFTKDSWWMVALRPFVLYSYPHVLFGSLTYACAVVWLIVISETISEIFRNPPYGYNQQTVGLFYISPFVGGILGSLSCGLISDRLSRYMVSKNKGVYEPEFRLLMIFPSTIFIVIGLMGYGWSSTEQDPWIAPVLFFGSLAYGSSMASTTAITFAVDSYKMFAAETLVSFNFLKNLLGFCFSLFNNKYADHHGYKNAYVTYGGIQLFVSLFAIPLYIFGKKLRRWTDEKELMRSLYHEDNVPPSVMSKCKSSDASSHEIA</sequence>
<evidence type="ECO:0000313" key="10">
    <source>
        <dbReference type="EMBL" id="EDK43403.1"/>
    </source>
</evidence>
<dbReference type="KEGG" id="lel:PVL30_001555"/>
<dbReference type="Pfam" id="PF07690">
    <property type="entry name" value="MFS_1"/>
    <property type="match status" value="1"/>
</dbReference>
<dbReference type="SUPFAM" id="SSF103473">
    <property type="entry name" value="MFS general substrate transporter"/>
    <property type="match status" value="1"/>
</dbReference>
<dbReference type="InterPro" id="IPR020846">
    <property type="entry name" value="MFS_dom"/>
</dbReference>
<feature type="transmembrane region" description="Helical" evidence="8">
    <location>
        <begin position="482"/>
        <end position="503"/>
    </location>
</feature>
<dbReference type="Proteomes" id="UP000001996">
    <property type="component" value="Unassembled WGS sequence"/>
</dbReference>
<proteinExistence type="inferred from homology"/>
<feature type="transmembrane region" description="Helical" evidence="8">
    <location>
        <begin position="134"/>
        <end position="156"/>
    </location>
</feature>
<evidence type="ECO:0000256" key="4">
    <source>
        <dbReference type="ARBA" id="ARBA00022989"/>
    </source>
</evidence>
<feature type="transmembrane region" description="Helical" evidence="8">
    <location>
        <begin position="168"/>
        <end position="188"/>
    </location>
</feature>
<dbReference type="HOGENOM" id="CLU_008455_13_0_1"/>
<dbReference type="eggNOG" id="KOG0255">
    <property type="taxonomic scope" value="Eukaryota"/>
</dbReference>
<dbReference type="OrthoDB" id="4500315at2759"/>
<feature type="transmembrane region" description="Helical" evidence="8">
    <location>
        <begin position="589"/>
        <end position="607"/>
    </location>
</feature>
<feature type="transmembrane region" description="Helical" evidence="8">
    <location>
        <begin position="444"/>
        <end position="462"/>
    </location>
</feature>
<evidence type="ECO:0000256" key="3">
    <source>
        <dbReference type="ARBA" id="ARBA00022692"/>
    </source>
</evidence>
<evidence type="ECO:0000256" key="7">
    <source>
        <dbReference type="SAM" id="MobiDB-lite"/>
    </source>
</evidence>
<evidence type="ECO:0000256" key="1">
    <source>
        <dbReference type="ARBA" id="ARBA00004141"/>
    </source>
</evidence>
<dbReference type="EMBL" id="CH981525">
    <property type="protein sequence ID" value="EDK43403.1"/>
    <property type="molecule type" value="Genomic_DNA"/>
</dbReference>
<reference evidence="10 11" key="1">
    <citation type="journal article" date="2009" name="Nature">
        <title>Evolution of pathogenicity and sexual reproduction in eight Candida genomes.</title>
        <authorList>
            <person name="Butler G."/>
            <person name="Rasmussen M.D."/>
            <person name="Lin M.F."/>
            <person name="Santos M.A."/>
            <person name="Sakthikumar S."/>
            <person name="Munro C.A."/>
            <person name="Rheinbay E."/>
            <person name="Grabherr M."/>
            <person name="Forche A."/>
            <person name="Reedy J.L."/>
            <person name="Agrafioti I."/>
            <person name="Arnaud M.B."/>
            <person name="Bates S."/>
            <person name="Brown A.J."/>
            <person name="Brunke S."/>
            <person name="Costanzo M.C."/>
            <person name="Fitzpatrick D.A."/>
            <person name="de Groot P.W."/>
            <person name="Harris D."/>
            <person name="Hoyer L.L."/>
            <person name="Hube B."/>
            <person name="Klis F.M."/>
            <person name="Kodira C."/>
            <person name="Lennard N."/>
            <person name="Logue M.E."/>
            <person name="Martin R."/>
            <person name="Neiman A.M."/>
            <person name="Nikolaou E."/>
            <person name="Quail M.A."/>
            <person name="Quinn J."/>
            <person name="Santos M.C."/>
            <person name="Schmitzberger F.F."/>
            <person name="Sherlock G."/>
            <person name="Shah P."/>
            <person name="Silverstein K.A."/>
            <person name="Skrzypek M.S."/>
            <person name="Soll D."/>
            <person name="Staggs R."/>
            <person name="Stansfield I."/>
            <person name="Stumpf M.P."/>
            <person name="Sudbery P.E."/>
            <person name="Srikantha T."/>
            <person name="Zeng Q."/>
            <person name="Berman J."/>
            <person name="Berriman M."/>
            <person name="Heitman J."/>
            <person name="Gow N.A."/>
            <person name="Lorenz M.C."/>
            <person name="Birren B.W."/>
            <person name="Kellis M."/>
            <person name="Cuomo C.A."/>
        </authorList>
    </citation>
    <scope>NUCLEOTIDE SEQUENCE [LARGE SCALE GENOMIC DNA]</scope>
    <source>
        <strain evidence="11">ATCC 11503 / BCRC 21390 / CBS 2605 / JCM 1781 / NBRC 1676 / NRRL YB-4239</strain>
    </source>
</reference>
<feature type="transmembrane region" description="Helical" evidence="8">
    <location>
        <begin position="555"/>
        <end position="577"/>
    </location>
</feature>
<feature type="transmembrane region" description="Helical" evidence="8">
    <location>
        <begin position="200"/>
        <end position="218"/>
    </location>
</feature>
<feature type="region of interest" description="Disordered" evidence="7">
    <location>
        <begin position="1"/>
        <end position="35"/>
    </location>
</feature>
<evidence type="ECO:0000256" key="5">
    <source>
        <dbReference type="ARBA" id="ARBA00023136"/>
    </source>
</evidence>
<dbReference type="InterPro" id="IPR036259">
    <property type="entry name" value="MFS_trans_sf"/>
</dbReference>
<keyword evidence="11" id="KW-1185">Reference proteome</keyword>
<dbReference type="PANTHER" id="PTHR23502:SF4">
    <property type="entry name" value="MAJOR FACILITATOR SUPERFAMILY (MFS) PROFILE DOMAIN-CONTAINING PROTEIN-RELATED"/>
    <property type="match status" value="1"/>
</dbReference>
<dbReference type="GO" id="GO:0005886">
    <property type="term" value="C:plasma membrane"/>
    <property type="evidence" value="ECO:0007669"/>
    <property type="project" value="TreeGrafter"/>
</dbReference>
<keyword evidence="5 8" id="KW-0472">Membrane</keyword>
<feature type="transmembrane region" description="Helical" evidence="8">
    <location>
        <begin position="289"/>
        <end position="309"/>
    </location>
</feature>
<keyword evidence="3 8" id="KW-0812">Transmembrane</keyword>
<evidence type="ECO:0000256" key="6">
    <source>
        <dbReference type="ARBA" id="ARBA00038347"/>
    </source>
</evidence>
<accession>A5DW45</accession>
<evidence type="ECO:0000256" key="8">
    <source>
        <dbReference type="SAM" id="Phobius"/>
    </source>
</evidence>
<dbReference type="FunFam" id="1.20.1720.10:FF:000009">
    <property type="entry name" value="MFS multidrug transporter"/>
    <property type="match status" value="1"/>
</dbReference>
<dbReference type="OMA" id="MWTVRKR"/>
<evidence type="ECO:0000313" key="11">
    <source>
        <dbReference type="Proteomes" id="UP000001996"/>
    </source>
</evidence>
<dbReference type="GeneID" id="5234308"/>
<name>A5DW45_LODEL</name>
<dbReference type="GO" id="GO:0022857">
    <property type="term" value="F:transmembrane transporter activity"/>
    <property type="evidence" value="ECO:0007669"/>
    <property type="project" value="InterPro"/>
</dbReference>
<evidence type="ECO:0000256" key="2">
    <source>
        <dbReference type="ARBA" id="ARBA00022448"/>
    </source>
</evidence>
<comment type="similarity">
    <text evidence="6">Belongs to the major facilitator superfamily. CAR1 family.</text>
</comment>
<dbReference type="AlphaFoldDB" id="A5DW45"/>
<dbReference type="PANTHER" id="PTHR23502">
    <property type="entry name" value="MAJOR FACILITATOR SUPERFAMILY"/>
    <property type="match status" value="1"/>
</dbReference>
<dbReference type="PROSITE" id="PS50850">
    <property type="entry name" value="MFS"/>
    <property type="match status" value="1"/>
</dbReference>
<protein>
    <recommendedName>
        <fullName evidence="9">Major facilitator superfamily (MFS) profile domain-containing protein</fullName>
    </recommendedName>
</protein>
<keyword evidence="4 8" id="KW-1133">Transmembrane helix</keyword>
<dbReference type="Gene3D" id="1.20.1250.20">
    <property type="entry name" value="MFS general substrate transporter like domains"/>
    <property type="match status" value="1"/>
</dbReference>
<feature type="domain" description="Major facilitator superfamily (MFS) profile" evidence="9">
    <location>
        <begin position="135"/>
        <end position="641"/>
    </location>
</feature>
<keyword evidence="2" id="KW-0813">Transport</keyword>
<feature type="transmembrane region" description="Helical" evidence="8">
    <location>
        <begin position="524"/>
        <end position="543"/>
    </location>
</feature>
<feature type="transmembrane region" description="Helical" evidence="8">
    <location>
        <begin position="260"/>
        <end position="283"/>
    </location>
</feature>
<dbReference type="VEuPathDB" id="FungiDB:LELG_01581"/>
<organism evidence="10 11">
    <name type="scientific">Lodderomyces elongisporus (strain ATCC 11503 / CBS 2605 / JCM 1781 / NBRC 1676 / NRRL YB-4239)</name>
    <name type="common">Yeast</name>
    <name type="synonym">Saccharomyces elongisporus</name>
    <dbReference type="NCBI Taxonomy" id="379508"/>
    <lineage>
        <taxon>Eukaryota</taxon>
        <taxon>Fungi</taxon>
        <taxon>Dikarya</taxon>
        <taxon>Ascomycota</taxon>
        <taxon>Saccharomycotina</taxon>
        <taxon>Pichiomycetes</taxon>
        <taxon>Debaryomycetaceae</taxon>
        <taxon>Candida/Lodderomyces clade</taxon>
        <taxon>Lodderomyces</taxon>
    </lineage>
</organism>
<dbReference type="InParanoid" id="A5DW45"/>
<feature type="transmembrane region" description="Helical" evidence="8">
    <location>
        <begin position="619"/>
        <end position="640"/>
    </location>
</feature>